<dbReference type="Proteomes" id="UP001178507">
    <property type="component" value="Unassembled WGS sequence"/>
</dbReference>
<name>A0AA36HV52_9DINO</name>
<evidence type="ECO:0000313" key="2">
    <source>
        <dbReference type="EMBL" id="CAJ1375867.1"/>
    </source>
</evidence>
<protein>
    <submittedName>
        <fullName evidence="2">Uncharacterized protein</fullName>
    </submittedName>
</protein>
<organism evidence="2 3">
    <name type="scientific">Effrenium voratum</name>
    <dbReference type="NCBI Taxonomy" id="2562239"/>
    <lineage>
        <taxon>Eukaryota</taxon>
        <taxon>Sar</taxon>
        <taxon>Alveolata</taxon>
        <taxon>Dinophyceae</taxon>
        <taxon>Suessiales</taxon>
        <taxon>Symbiodiniaceae</taxon>
        <taxon>Effrenium</taxon>
    </lineage>
</organism>
<reference evidence="2" key="1">
    <citation type="submission" date="2023-08" db="EMBL/GenBank/DDBJ databases">
        <authorList>
            <person name="Chen Y."/>
            <person name="Shah S."/>
            <person name="Dougan E. K."/>
            <person name="Thang M."/>
            <person name="Chan C."/>
        </authorList>
    </citation>
    <scope>NUCLEOTIDE SEQUENCE</scope>
</reference>
<keyword evidence="3" id="KW-1185">Reference proteome</keyword>
<feature type="compositionally biased region" description="Polar residues" evidence="1">
    <location>
        <begin position="27"/>
        <end position="37"/>
    </location>
</feature>
<evidence type="ECO:0000313" key="3">
    <source>
        <dbReference type="Proteomes" id="UP001178507"/>
    </source>
</evidence>
<dbReference type="EMBL" id="CAUJNA010000346">
    <property type="protein sequence ID" value="CAJ1375867.1"/>
    <property type="molecule type" value="Genomic_DNA"/>
</dbReference>
<accession>A0AA36HV52</accession>
<proteinExistence type="predicted"/>
<gene>
    <name evidence="2" type="ORF">EVOR1521_LOCUS5055</name>
</gene>
<dbReference type="AlphaFoldDB" id="A0AA36HV52"/>
<evidence type="ECO:0000256" key="1">
    <source>
        <dbReference type="SAM" id="MobiDB-lite"/>
    </source>
</evidence>
<feature type="compositionally biased region" description="Basic and acidic residues" evidence="1">
    <location>
        <begin position="50"/>
        <end position="59"/>
    </location>
</feature>
<feature type="region of interest" description="Disordered" evidence="1">
    <location>
        <begin position="1"/>
        <end position="77"/>
    </location>
</feature>
<sequence length="490" mass="51183">MTAGLPSGALRPPVAVGPLLDDGPEETTFQASPNKSFRSGGWSFPPVGGDDVRWDRWDPEPTGLVPTGPTGERESFSRSFAERDLDTRRPWRGWAIDEGNEDWREAPAAREPLPARETFPAVSALAPPSPARAQASSPVPVTRAPEREILRPARSVAPVVLPAAAVPRPVPVPMPLSATPQTPHVLQAPSACPFCGNVYAADSVFCRRCGQRRSAPTRAPAVAPAAMIAPGRSLALAEQFAGAAPPNLRAAQVAYPARQVDVQALSSALAPLAAANLPHRARMSPLIESGDLVRRTLEVYRICDRDASGHLQWSNGEIQDFMFLVFQQQGLSPPSPNDMYQLFRKFDEEMATMSWTPGSVFAWWTHSSGPCSSRRALWRFDAAQAAGRVALRAVGALHAGRQLPAHRHGLLGLPSGAGPLRASSPGAAGPPAVAGSGEICGAGLSAARACGPFCGTALLAPADDAAGAAAGSVHGDAAAAAIYAAPAGRG</sequence>
<comment type="caution">
    <text evidence="2">The sequence shown here is derived from an EMBL/GenBank/DDBJ whole genome shotgun (WGS) entry which is preliminary data.</text>
</comment>